<accession>A0A6J4U1R3</accession>
<dbReference type="AlphaFoldDB" id="A0A6J4U1R3"/>
<evidence type="ECO:0000313" key="3">
    <source>
        <dbReference type="EMBL" id="CAA9538523.1"/>
    </source>
</evidence>
<gene>
    <name evidence="3" type="ORF">AVDCRST_MAG73-1672</name>
</gene>
<feature type="region of interest" description="Disordered" evidence="2">
    <location>
        <begin position="73"/>
        <end position="100"/>
    </location>
</feature>
<feature type="region of interest" description="Disordered" evidence="2">
    <location>
        <begin position="362"/>
        <end position="385"/>
    </location>
</feature>
<evidence type="ECO:0008006" key="4">
    <source>
        <dbReference type="Google" id="ProtNLM"/>
    </source>
</evidence>
<organism evidence="3">
    <name type="scientific">uncultured Thermomicrobiales bacterium</name>
    <dbReference type="NCBI Taxonomy" id="1645740"/>
    <lineage>
        <taxon>Bacteria</taxon>
        <taxon>Pseudomonadati</taxon>
        <taxon>Thermomicrobiota</taxon>
        <taxon>Thermomicrobia</taxon>
        <taxon>Thermomicrobiales</taxon>
        <taxon>environmental samples</taxon>
    </lineage>
</organism>
<dbReference type="EMBL" id="CADCWE010000100">
    <property type="protein sequence ID" value="CAA9538523.1"/>
    <property type="molecule type" value="Genomic_DNA"/>
</dbReference>
<keyword evidence="1" id="KW-0175">Coiled coil</keyword>
<evidence type="ECO:0000256" key="1">
    <source>
        <dbReference type="SAM" id="Coils"/>
    </source>
</evidence>
<proteinExistence type="predicted"/>
<sequence>MTPRAPVPAAVAPVAYRQDDERRRDEARLVALQNQVDELRQAIREVLSRQARGEELFKTYESTVAQQRIALDQSRQEAQQTSQARALDENRTRQQLGDLEGRMEDAIRPIRSLQAHVAELIDASRKKTDDTGQHQKRYDELRSMIEHLAAHGDRTLVITHQLRDSLDLIRAETDGLRRDIIRAEDGIKIVDQEARRRIAEVAQVGQNFGARIDELRSDLAHLGDAIEDVGRSIVHIDPALEELRGVNAVLRGDVARFQAQAIERHDLLVERAEDVRQETDARFDEIRGSIEQRAERLAERIETAEDAHRDLGFKISGLAGQLDELRQVDATLRRDIWYLHEQRVRLRMEQIQAELDLVTDQRRDAVAPDRGGTRSRRPPGDDLDH</sequence>
<evidence type="ECO:0000256" key="2">
    <source>
        <dbReference type="SAM" id="MobiDB-lite"/>
    </source>
</evidence>
<protein>
    <recommendedName>
        <fullName evidence="4">Chromosome partition protein smc</fullName>
    </recommendedName>
</protein>
<name>A0A6J4U1R3_9BACT</name>
<feature type="coiled-coil region" evidence="1">
    <location>
        <begin position="22"/>
        <end position="49"/>
    </location>
</feature>
<reference evidence="3" key="1">
    <citation type="submission" date="2020-02" db="EMBL/GenBank/DDBJ databases">
        <authorList>
            <person name="Meier V. D."/>
        </authorList>
    </citation>
    <scope>NUCLEOTIDE SEQUENCE</scope>
    <source>
        <strain evidence="3">AVDCRST_MAG73</strain>
    </source>
</reference>